<dbReference type="SUPFAM" id="SSF51735">
    <property type="entry name" value="NAD(P)-binding Rossmann-fold domains"/>
    <property type="match status" value="1"/>
</dbReference>
<dbReference type="InterPro" id="IPR057326">
    <property type="entry name" value="KR_dom"/>
</dbReference>
<dbReference type="InterPro" id="IPR050259">
    <property type="entry name" value="SDR"/>
</dbReference>
<dbReference type="GO" id="GO:0016491">
    <property type="term" value="F:oxidoreductase activity"/>
    <property type="evidence" value="ECO:0007669"/>
    <property type="project" value="UniProtKB-KW"/>
</dbReference>
<name>A0A6J6EI01_9ZZZZ</name>
<proteinExistence type="inferred from homology"/>
<evidence type="ECO:0000313" key="4">
    <source>
        <dbReference type="EMBL" id="CAB4576161.1"/>
    </source>
</evidence>
<dbReference type="Gene3D" id="3.40.50.720">
    <property type="entry name" value="NAD(P)-binding Rossmann-like Domain"/>
    <property type="match status" value="1"/>
</dbReference>
<feature type="domain" description="Ketoreductase" evidence="3">
    <location>
        <begin position="23"/>
        <end position="212"/>
    </location>
</feature>
<sequence length="254" mass="26808">MGLYAKVARYFALMAENLRDTPAIALVTGGNRGIGLEIARQLQDAGFRTVITYRNGTPPEGFDSVAMDVTSTDSVNSAFEKIESEIGIPEIIVANAGITKDGLVLRMSEEDFEDVVNANLTGAFRVTKRSVKGLLKIKRGRIIFIGSVVGSVGAAGQVNYSASKSGLLGMARSYARELGSRGITANVIAPGFVETDMTASLDEKRRGEIAAQVPLGRFCSAEEIAKVVVFIASENASYITGALIPVDGGLGMGH</sequence>
<dbReference type="AlphaFoldDB" id="A0A6J6EI01"/>
<accession>A0A6J6EI01</accession>
<evidence type="ECO:0000259" key="3">
    <source>
        <dbReference type="SMART" id="SM00822"/>
    </source>
</evidence>
<comment type="similarity">
    <text evidence="1">Belongs to the short-chain dehydrogenases/reductases (SDR) family.</text>
</comment>
<evidence type="ECO:0000256" key="2">
    <source>
        <dbReference type="ARBA" id="ARBA00023002"/>
    </source>
</evidence>
<dbReference type="GO" id="GO:0032787">
    <property type="term" value="P:monocarboxylic acid metabolic process"/>
    <property type="evidence" value="ECO:0007669"/>
    <property type="project" value="UniProtKB-ARBA"/>
</dbReference>
<dbReference type="PANTHER" id="PTHR42879:SF2">
    <property type="entry name" value="3-OXOACYL-[ACYL-CARRIER-PROTEIN] REDUCTASE FABG"/>
    <property type="match status" value="1"/>
</dbReference>
<keyword evidence="2" id="KW-0560">Oxidoreductase</keyword>
<reference evidence="4" key="1">
    <citation type="submission" date="2020-05" db="EMBL/GenBank/DDBJ databases">
        <authorList>
            <person name="Chiriac C."/>
            <person name="Salcher M."/>
            <person name="Ghai R."/>
            <person name="Kavagutti S V."/>
        </authorList>
    </citation>
    <scope>NUCLEOTIDE SEQUENCE</scope>
</reference>
<dbReference type="PRINTS" id="PR00080">
    <property type="entry name" value="SDRFAMILY"/>
</dbReference>
<organism evidence="4">
    <name type="scientific">freshwater metagenome</name>
    <dbReference type="NCBI Taxonomy" id="449393"/>
    <lineage>
        <taxon>unclassified sequences</taxon>
        <taxon>metagenomes</taxon>
        <taxon>ecological metagenomes</taxon>
    </lineage>
</organism>
<dbReference type="PANTHER" id="PTHR42879">
    <property type="entry name" value="3-OXOACYL-(ACYL-CARRIER-PROTEIN) REDUCTASE"/>
    <property type="match status" value="1"/>
</dbReference>
<gene>
    <name evidence="4" type="ORF">UFOPK1683_00956</name>
</gene>
<dbReference type="PRINTS" id="PR00081">
    <property type="entry name" value="GDHRDH"/>
</dbReference>
<dbReference type="FunFam" id="3.40.50.720:FF:000173">
    <property type="entry name" value="3-oxoacyl-[acyl-carrier protein] reductase"/>
    <property type="match status" value="1"/>
</dbReference>
<dbReference type="InterPro" id="IPR002347">
    <property type="entry name" value="SDR_fam"/>
</dbReference>
<protein>
    <submittedName>
        <fullName evidence="4">Unannotated protein</fullName>
    </submittedName>
</protein>
<dbReference type="InterPro" id="IPR020904">
    <property type="entry name" value="Sc_DH/Rdtase_CS"/>
</dbReference>
<dbReference type="SMART" id="SM00822">
    <property type="entry name" value="PKS_KR"/>
    <property type="match status" value="1"/>
</dbReference>
<dbReference type="EMBL" id="CAEZTL010000120">
    <property type="protein sequence ID" value="CAB4576161.1"/>
    <property type="molecule type" value="Genomic_DNA"/>
</dbReference>
<dbReference type="Pfam" id="PF13561">
    <property type="entry name" value="adh_short_C2"/>
    <property type="match status" value="1"/>
</dbReference>
<evidence type="ECO:0000256" key="1">
    <source>
        <dbReference type="ARBA" id="ARBA00006484"/>
    </source>
</evidence>
<dbReference type="InterPro" id="IPR036291">
    <property type="entry name" value="NAD(P)-bd_dom_sf"/>
</dbReference>
<dbReference type="PROSITE" id="PS00061">
    <property type="entry name" value="ADH_SHORT"/>
    <property type="match status" value="1"/>
</dbReference>
<dbReference type="NCBIfam" id="NF009466">
    <property type="entry name" value="PRK12826.1-2"/>
    <property type="match status" value="1"/>
</dbReference>